<dbReference type="AlphaFoldDB" id="A0A9D4KUJ7"/>
<proteinExistence type="predicted"/>
<organism evidence="1 2">
    <name type="scientific">Dreissena polymorpha</name>
    <name type="common">Zebra mussel</name>
    <name type="synonym">Mytilus polymorpha</name>
    <dbReference type="NCBI Taxonomy" id="45954"/>
    <lineage>
        <taxon>Eukaryota</taxon>
        <taxon>Metazoa</taxon>
        <taxon>Spiralia</taxon>
        <taxon>Lophotrochozoa</taxon>
        <taxon>Mollusca</taxon>
        <taxon>Bivalvia</taxon>
        <taxon>Autobranchia</taxon>
        <taxon>Heteroconchia</taxon>
        <taxon>Euheterodonta</taxon>
        <taxon>Imparidentia</taxon>
        <taxon>Neoheterodontei</taxon>
        <taxon>Myida</taxon>
        <taxon>Dreissenoidea</taxon>
        <taxon>Dreissenidae</taxon>
        <taxon>Dreissena</taxon>
    </lineage>
</organism>
<reference evidence="1" key="1">
    <citation type="journal article" date="2019" name="bioRxiv">
        <title>The Genome of the Zebra Mussel, Dreissena polymorpha: A Resource for Invasive Species Research.</title>
        <authorList>
            <person name="McCartney M.A."/>
            <person name="Auch B."/>
            <person name="Kono T."/>
            <person name="Mallez S."/>
            <person name="Zhang Y."/>
            <person name="Obille A."/>
            <person name="Becker A."/>
            <person name="Abrahante J.E."/>
            <person name="Garbe J."/>
            <person name="Badalamenti J.P."/>
            <person name="Herman A."/>
            <person name="Mangelson H."/>
            <person name="Liachko I."/>
            <person name="Sullivan S."/>
            <person name="Sone E.D."/>
            <person name="Koren S."/>
            <person name="Silverstein K.A.T."/>
            <person name="Beckman K.B."/>
            <person name="Gohl D.M."/>
        </authorList>
    </citation>
    <scope>NUCLEOTIDE SEQUENCE</scope>
    <source>
        <strain evidence="1">Duluth1</strain>
        <tissue evidence="1">Whole animal</tissue>
    </source>
</reference>
<accession>A0A9D4KUJ7</accession>
<dbReference type="Proteomes" id="UP000828390">
    <property type="component" value="Unassembled WGS sequence"/>
</dbReference>
<comment type="caution">
    <text evidence="1">The sequence shown here is derived from an EMBL/GenBank/DDBJ whole genome shotgun (WGS) entry which is preliminary data.</text>
</comment>
<evidence type="ECO:0000313" key="2">
    <source>
        <dbReference type="Proteomes" id="UP000828390"/>
    </source>
</evidence>
<reference evidence="1" key="2">
    <citation type="submission" date="2020-11" db="EMBL/GenBank/DDBJ databases">
        <authorList>
            <person name="McCartney M.A."/>
            <person name="Auch B."/>
            <person name="Kono T."/>
            <person name="Mallez S."/>
            <person name="Becker A."/>
            <person name="Gohl D.M."/>
            <person name="Silverstein K.A.T."/>
            <person name="Koren S."/>
            <person name="Bechman K.B."/>
            <person name="Herman A."/>
            <person name="Abrahante J.E."/>
            <person name="Garbe J."/>
        </authorList>
    </citation>
    <scope>NUCLEOTIDE SEQUENCE</scope>
    <source>
        <strain evidence="1">Duluth1</strain>
        <tissue evidence="1">Whole animal</tissue>
    </source>
</reference>
<name>A0A9D4KUJ7_DREPO</name>
<evidence type="ECO:0000313" key="1">
    <source>
        <dbReference type="EMBL" id="KAH3845883.1"/>
    </source>
</evidence>
<dbReference type="EMBL" id="JAIWYP010000003">
    <property type="protein sequence ID" value="KAH3845883.1"/>
    <property type="molecule type" value="Genomic_DNA"/>
</dbReference>
<keyword evidence="2" id="KW-1185">Reference proteome</keyword>
<gene>
    <name evidence="1" type="ORF">DPMN_088173</name>
</gene>
<sequence>MSIDKEVSSLSLDIKKSHPFSKTWRNLTPVNRNGEISSLSIDMEKSHPIHRH</sequence>
<protein>
    <submittedName>
        <fullName evidence="1">Uncharacterized protein</fullName>
    </submittedName>
</protein>